<evidence type="ECO:0000313" key="2">
    <source>
        <dbReference type="Proteomes" id="UP000035762"/>
    </source>
</evidence>
<dbReference type="EMBL" id="CCAZ020000001">
    <property type="protein sequence ID" value="CEG08699.1"/>
    <property type="molecule type" value="Genomic_DNA"/>
</dbReference>
<gene>
    <name evidence="1" type="ORF">BN961_02117</name>
</gene>
<sequence>MGDNAPKTERTLADDLREEEELARRRFVHATRPKHPMTMEEAMKLAERMEGK</sequence>
<keyword evidence="2" id="KW-1185">Reference proteome</keyword>
<organism evidence="1 2">
    <name type="scientific">Afipia felis</name>
    <name type="common">Cat scratch disease bacillus</name>
    <dbReference type="NCBI Taxonomy" id="1035"/>
    <lineage>
        <taxon>Bacteria</taxon>
        <taxon>Pseudomonadati</taxon>
        <taxon>Pseudomonadota</taxon>
        <taxon>Alphaproteobacteria</taxon>
        <taxon>Hyphomicrobiales</taxon>
        <taxon>Nitrobacteraceae</taxon>
        <taxon>Afipia</taxon>
    </lineage>
</organism>
<reference evidence="1 2" key="1">
    <citation type="journal article" date="2014" name="Genome Announc.">
        <title>Genome Sequence of Afipia felis Strain 76713, Isolated in Hospital Water Using an Amoeba Co-Culture Procedure.</title>
        <authorList>
            <person name="Benamar S."/>
            <person name="La Scola B."/>
            <person name="Croce O."/>
        </authorList>
    </citation>
    <scope>NUCLEOTIDE SEQUENCE [LARGE SCALE GENOMIC DNA]</scope>
    <source>
        <strain evidence="1 2">76713</strain>
    </source>
</reference>
<comment type="caution">
    <text evidence="1">The sequence shown here is derived from an EMBL/GenBank/DDBJ whole genome shotgun (WGS) entry which is preliminary data.</text>
</comment>
<dbReference type="Proteomes" id="UP000035762">
    <property type="component" value="Unassembled WGS sequence"/>
</dbReference>
<proteinExistence type="predicted"/>
<evidence type="ECO:0000313" key="1">
    <source>
        <dbReference type="EMBL" id="CEG08699.1"/>
    </source>
</evidence>
<dbReference type="AlphaFoldDB" id="A0A090MSU3"/>
<protein>
    <submittedName>
        <fullName evidence="1">Uncharacterized protein</fullName>
    </submittedName>
</protein>
<accession>A0A090MSU3</accession>
<name>A0A090MSU3_AFIFE</name>